<dbReference type="Pfam" id="PF13966">
    <property type="entry name" value="zf-RVT"/>
    <property type="match status" value="1"/>
</dbReference>
<dbReference type="InterPro" id="IPR053151">
    <property type="entry name" value="RNase_H-like"/>
</dbReference>
<dbReference type="PANTHER" id="PTHR47723">
    <property type="entry name" value="OS05G0353850 PROTEIN"/>
    <property type="match status" value="1"/>
</dbReference>
<evidence type="ECO:0000259" key="2">
    <source>
        <dbReference type="Pfam" id="PF13456"/>
    </source>
</evidence>
<evidence type="ECO:0000259" key="3">
    <source>
        <dbReference type="Pfam" id="PF13966"/>
    </source>
</evidence>
<reference evidence="4" key="1">
    <citation type="submission" date="2023-08" db="EMBL/GenBank/DDBJ databases">
        <title>A de novo genome assembly of Solanum verrucosum Schlechtendal, a Mexican diploid species geographically isolated from the other diploid A-genome species in potato relatives.</title>
        <authorList>
            <person name="Hosaka K."/>
        </authorList>
    </citation>
    <scope>NUCLEOTIDE SEQUENCE</scope>
    <source>
        <tissue evidence="4">Young leaves</tissue>
    </source>
</reference>
<feature type="domain" description="Reverse transcriptase zinc-binding" evidence="3">
    <location>
        <begin position="793"/>
        <end position="883"/>
    </location>
</feature>
<dbReference type="EMBL" id="CP133620">
    <property type="protein sequence ID" value="WMV47684.1"/>
    <property type="molecule type" value="Genomic_DNA"/>
</dbReference>
<dbReference type="InterPro" id="IPR026960">
    <property type="entry name" value="RVT-Znf"/>
</dbReference>
<feature type="region of interest" description="Disordered" evidence="1">
    <location>
        <begin position="1"/>
        <end position="73"/>
    </location>
</feature>
<evidence type="ECO:0008006" key="6">
    <source>
        <dbReference type="Google" id="ProtNLM"/>
    </source>
</evidence>
<feature type="compositionally biased region" description="Basic and acidic residues" evidence="1">
    <location>
        <begin position="238"/>
        <end position="253"/>
    </location>
</feature>
<evidence type="ECO:0000256" key="1">
    <source>
        <dbReference type="SAM" id="MobiDB-lite"/>
    </source>
</evidence>
<organism evidence="4 5">
    <name type="scientific">Solanum verrucosum</name>
    <dbReference type="NCBI Taxonomy" id="315347"/>
    <lineage>
        <taxon>Eukaryota</taxon>
        <taxon>Viridiplantae</taxon>
        <taxon>Streptophyta</taxon>
        <taxon>Embryophyta</taxon>
        <taxon>Tracheophyta</taxon>
        <taxon>Spermatophyta</taxon>
        <taxon>Magnoliopsida</taxon>
        <taxon>eudicotyledons</taxon>
        <taxon>Gunneridae</taxon>
        <taxon>Pentapetalae</taxon>
        <taxon>asterids</taxon>
        <taxon>lamiids</taxon>
        <taxon>Solanales</taxon>
        <taxon>Solanaceae</taxon>
        <taxon>Solanoideae</taxon>
        <taxon>Solaneae</taxon>
        <taxon>Solanum</taxon>
    </lineage>
</organism>
<gene>
    <name evidence="4" type="ORF">MTR67_041069</name>
</gene>
<feature type="domain" description="RNase H type-1" evidence="2">
    <location>
        <begin position="1007"/>
        <end position="1124"/>
    </location>
</feature>
<feature type="region of interest" description="Disordered" evidence="1">
    <location>
        <begin position="235"/>
        <end position="275"/>
    </location>
</feature>
<keyword evidence="5" id="KW-1185">Reference proteome</keyword>
<dbReference type="Proteomes" id="UP001234989">
    <property type="component" value="Chromosome 9"/>
</dbReference>
<dbReference type="InterPro" id="IPR002156">
    <property type="entry name" value="RNaseH_domain"/>
</dbReference>
<evidence type="ECO:0000313" key="5">
    <source>
        <dbReference type="Proteomes" id="UP001234989"/>
    </source>
</evidence>
<sequence length="1173" mass="134630">MQATTNVEVTTDTTNLMDRTTQNSKESPDEINEEQEWQTVTNRKGKYINKSNSNGKISQTNQDRGTSSSSEISKMRVSSISSEIINLCLSEPTNKGTEDMEVTTHNETIPAEMNFSRSNTLRTPSKRKEKKAERKERKAHHLQIIKNNTMKVKHNKETAYLEVKLDDQITSQPVEVVNSEKTKNLNKKKKFSSIVQIPPDIVFDNKDSVSVEIHQLNSSTAPFFGLNQNPLENITGRKAKEKEKLSLPDDPRSRNKGPQGEFITPTHNESHEDSTFKDCEEDLYMINVEEEYSTALSYDEAIRGDIPSLTCVVVDQSNQDAGYLGSKFTWSDNRDPPNTIWKRLDRFAYNSHWFDVFNGTTEAWSQDQEGNALQVLHKKLNATIKTLSAWSRIAYGDFHEEPKKLENIIKDLEENSINNNTPENRINLSKAKVEFTRFLKIQEKVLSQKARIKWLEDGDTNSAFFHRVIKDKRKKLSIHKIKDHDGNWVEGTTQVADAAVNFFTNLFKAEPTEEYSNIFNLVKRVVTIEDNNNLNGLPTLQEIKDIIFSIDPDSAPGPDGLNGKFYQSTWQIIAADLYAAIISFFQDDTIVFSSGRKATLQAILKTLESYERVSGQLINNNKCSYTMAPTTPLISIKRVGKILRGRTTLVRHVLLALNVHSLAAVHPPKGTLEVIERYLTRFYWSGQSHSWQAMLKIREEVEQEIFWKTNRGNSSFWFDKWNELGPLYELLENTLIYQHITIKDVFQQGHWNWNALNPQPPDHIKQIITNFNINLANNLDDIPLWTAAESGKFSVSSAWKLLRKRRPFARIDAKIWHKHIPYKMSCVTWRAIHNRMPTDDKIVDKFKITTVSKCVCCVATGMNPRLEFSEHLFCKGDYAQRIWSSIIGRMGIITRHTNLRELLQRCWNFTSKNPVTEYVLSIIPPIIIWELWRSRCNSRYEEERPSTKRSISLIVFNICHLTKKVFSNINLPENWESLLKLMEIQLEDTIHTTVKWSRPSHHSMKLNTDGSCIGESSGGGGVVRDSNGNCIMAFILPLGNGTSNTAEAKAFLFGLKWCIANGHIFTTVETDSLLLLNSILNLWSTPWRMRETVEEIRELILRHNIQINHCYREANRVADKLASYSHLTNTTIVITDTSGLPSHVKGLLNLDKWQFPSFRIKKKKPSLIYYDPP</sequence>
<feature type="compositionally biased region" description="Polar residues" evidence="1">
    <location>
        <begin position="49"/>
        <end position="73"/>
    </location>
</feature>
<feature type="compositionally biased region" description="Low complexity" evidence="1">
    <location>
        <begin position="1"/>
        <end position="21"/>
    </location>
</feature>
<name>A0AAF0ULZ5_SOLVR</name>
<dbReference type="PANTHER" id="PTHR47723:SF14">
    <property type="entry name" value="RNASE H TYPE-1 DOMAIN-CONTAINING PROTEIN"/>
    <property type="match status" value="1"/>
</dbReference>
<dbReference type="GO" id="GO:0003676">
    <property type="term" value="F:nucleic acid binding"/>
    <property type="evidence" value="ECO:0007669"/>
    <property type="project" value="InterPro"/>
</dbReference>
<accession>A0AAF0ULZ5</accession>
<dbReference type="InterPro" id="IPR012337">
    <property type="entry name" value="RNaseH-like_sf"/>
</dbReference>
<dbReference type="Gene3D" id="3.30.420.10">
    <property type="entry name" value="Ribonuclease H-like superfamily/Ribonuclease H"/>
    <property type="match status" value="1"/>
</dbReference>
<proteinExistence type="predicted"/>
<dbReference type="AlphaFoldDB" id="A0AAF0ULZ5"/>
<dbReference type="InterPro" id="IPR044730">
    <property type="entry name" value="RNase_H-like_dom_plant"/>
</dbReference>
<evidence type="ECO:0000313" key="4">
    <source>
        <dbReference type="EMBL" id="WMV47684.1"/>
    </source>
</evidence>
<dbReference type="CDD" id="cd06222">
    <property type="entry name" value="RNase_H_like"/>
    <property type="match status" value="1"/>
</dbReference>
<dbReference type="Pfam" id="PF13456">
    <property type="entry name" value="RVT_3"/>
    <property type="match status" value="1"/>
</dbReference>
<protein>
    <recommendedName>
        <fullName evidence="6">RNase H type-1 domain-containing protein</fullName>
    </recommendedName>
</protein>
<dbReference type="GO" id="GO:0004523">
    <property type="term" value="F:RNA-DNA hybrid ribonuclease activity"/>
    <property type="evidence" value="ECO:0007669"/>
    <property type="project" value="InterPro"/>
</dbReference>
<dbReference type="SUPFAM" id="SSF53098">
    <property type="entry name" value="Ribonuclease H-like"/>
    <property type="match status" value="1"/>
</dbReference>
<dbReference type="InterPro" id="IPR036397">
    <property type="entry name" value="RNaseH_sf"/>
</dbReference>